<evidence type="ECO:0000313" key="3">
    <source>
        <dbReference type="Proteomes" id="UP000256572"/>
    </source>
</evidence>
<dbReference type="EMBL" id="CP023189">
    <property type="protein sequence ID" value="AXM99549.1"/>
    <property type="molecule type" value="Genomic_DNA"/>
</dbReference>
<proteinExistence type="predicted"/>
<reference evidence="2 3" key="2">
    <citation type="submission" date="2018-08" db="EMBL/GenBank/DDBJ databases">
        <title>Acetobacter oryzifermentans sp. nov., isolated from Korea traditional vinegar and reclassification of Acetobacter pasteurianus subsp. ascendens (Henneberg 1898) as Acetobacter ascendens comb. nov.</title>
        <authorList>
            <person name="Cho G.Y."/>
            <person name="Lee S.H."/>
        </authorList>
    </citation>
    <scope>NUCLEOTIDE SEQUENCE [LARGE SCALE GENOMIC DNA]</scope>
    <source>
        <strain evidence="2 3">SH</strain>
    </source>
</reference>
<reference evidence="2 3" key="1">
    <citation type="submission" date="2017-09" db="EMBL/GenBank/DDBJ databases">
        <authorList>
            <person name="Kim K.H."/>
            <person name="Chun B.H."/>
            <person name="Han G.S."/>
            <person name="Hyun S.G."/>
            <person name="Jeon C.O."/>
        </authorList>
    </citation>
    <scope>NUCLEOTIDE SEQUENCE [LARGE SCALE GENOMIC DNA]</scope>
    <source>
        <strain evidence="2 3">SH</strain>
    </source>
</reference>
<keyword evidence="1" id="KW-0732">Signal</keyword>
<gene>
    <name evidence="2" type="ORF">CJF59_02440</name>
</gene>
<feature type="chain" id="PRO_5042934363" evidence="1">
    <location>
        <begin position="24"/>
        <end position="118"/>
    </location>
</feature>
<protein>
    <submittedName>
        <fullName evidence="2">Uncharacterized protein</fullName>
    </submittedName>
</protein>
<accession>A0AAN1PG16</accession>
<organism evidence="2 3">
    <name type="scientific">Acetobacter pomorum</name>
    <dbReference type="NCBI Taxonomy" id="65959"/>
    <lineage>
        <taxon>Bacteria</taxon>
        <taxon>Pseudomonadati</taxon>
        <taxon>Pseudomonadota</taxon>
        <taxon>Alphaproteobacteria</taxon>
        <taxon>Acetobacterales</taxon>
        <taxon>Acetobacteraceae</taxon>
        <taxon>Acetobacter</taxon>
    </lineage>
</organism>
<feature type="signal peptide" evidence="1">
    <location>
        <begin position="1"/>
        <end position="23"/>
    </location>
</feature>
<name>A0AAN1PG16_9PROT</name>
<dbReference type="Proteomes" id="UP000256572">
    <property type="component" value="Chromosome"/>
</dbReference>
<evidence type="ECO:0000256" key="1">
    <source>
        <dbReference type="SAM" id="SignalP"/>
    </source>
</evidence>
<evidence type="ECO:0000313" key="2">
    <source>
        <dbReference type="EMBL" id="AXM99549.1"/>
    </source>
</evidence>
<sequence>MQAKHFIKGLMVFCLGFPTAVLAQSIAHNIAACQLSDGHPVFCGLPFTGDAVLPLTSENGRYYRCSVIVGNATFCKAPYTGNAVVQQLNGQYASCLIELGEVKFCSLPYTGRAVIRGW</sequence>
<dbReference type="AlphaFoldDB" id="A0AAN1PG16"/>